<dbReference type="SUPFAM" id="SSF142695">
    <property type="entry name" value="RibA-like"/>
    <property type="match status" value="1"/>
</dbReference>
<comment type="pathway">
    <text evidence="3 17">Cofactor biosynthesis; riboflavin biosynthesis; 5-amino-6-(D-ribitylamino)uracil from GTP: step 1/4.</text>
</comment>
<dbReference type="InterPro" id="IPR017945">
    <property type="entry name" value="DHBP_synth_RibB-like_a/b_dom"/>
</dbReference>
<evidence type="ECO:0000313" key="20">
    <source>
        <dbReference type="EMBL" id="GAA1894551.1"/>
    </source>
</evidence>
<evidence type="ECO:0000256" key="13">
    <source>
        <dbReference type="ARBA" id="ARBA00023211"/>
    </source>
</evidence>
<dbReference type="InterPro" id="IPR016299">
    <property type="entry name" value="Riboflavin_synth_RibBA"/>
</dbReference>
<feature type="binding site" evidence="17">
    <location>
        <position position="283"/>
    </location>
    <ligand>
        <name>Zn(2+)</name>
        <dbReference type="ChEBI" id="CHEBI:29105"/>
        <note>catalytic</note>
    </ligand>
</feature>
<evidence type="ECO:0000256" key="11">
    <source>
        <dbReference type="ARBA" id="ARBA00022842"/>
    </source>
</evidence>
<feature type="active site" description="Nucleophile; for GTP cyclohydrolase activity" evidence="17">
    <location>
        <position position="358"/>
    </location>
</feature>
<keyword evidence="8 17" id="KW-0547">Nucleotide-binding</keyword>
<comment type="catalytic activity">
    <reaction evidence="1 17">
        <text>D-ribulose 5-phosphate = (2S)-2-hydroxy-3-oxobutyl phosphate + formate + H(+)</text>
        <dbReference type="Rhea" id="RHEA:18457"/>
        <dbReference type="ChEBI" id="CHEBI:15378"/>
        <dbReference type="ChEBI" id="CHEBI:15740"/>
        <dbReference type="ChEBI" id="CHEBI:58121"/>
        <dbReference type="ChEBI" id="CHEBI:58830"/>
        <dbReference type="EC" id="4.1.99.12"/>
    </reaction>
</comment>
<comment type="function">
    <text evidence="2 17">Catalyzes the conversion of D-ribulose 5-phosphate to formate and 3,4-dihydroxy-2-butanone 4-phosphate.</text>
</comment>
<comment type="function">
    <text evidence="17">Catalyzes the conversion of GTP to 2,5-diamino-6-ribosylamino-4(3H)-pyrimidinone 5'-phosphate (DARP), formate and pyrophosphate.</text>
</comment>
<dbReference type="EMBL" id="BAAAMJ010000001">
    <property type="protein sequence ID" value="GAA1894551.1"/>
    <property type="molecule type" value="Genomic_DNA"/>
</dbReference>
<feature type="site" description="Essential for DHBP synthase activity" evidence="17">
    <location>
        <position position="186"/>
    </location>
</feature>
<dbReference type="InterPro" id="IPR036144">
    <property type="entry name" value="RibA-like_sf"/>
</dbReference>
<dbReference type="CDD" id="cd00641">
    <property type="entry name" value="GTP_cyclohydro2"/>
    <property type="match status" value="1"/>
</dbReference>
<comment type="pathway">
    <text evidence="4 17">Cofactor biosynthesis; riboflavin biosynthesis; 2-hydroxy-3-oxobutyl phosphate from D-ribulose 5-phosphate: step 1/1.</text>
</comment>
<dbReference type="InterPro" id="IPR032677">
    <property type="entry name" value="GTP_cyclohydro_II"/>
</dbReference>
<evidence type="ECO:0000256" key="18">
    <source>
        <dbReference type="SAM" id="MobiDB-lite"/>
    </source>
</evidence>
<reference evidence="20 21" key="1">
    <citation type="journal article" date="2019" name="Int. J. Syst. Evol. Microbiol.">
        <title>The Global Catalogue of Microorganisms (GCM) 10K type strain sequencing project: providing services to taxonomists for standard genome sequencing and annotation.</title>
        <authorList>
            <consortium name="The Broad Institute Genomics Platform"/>
            <consortium name="The Broad Institute Genome Sequencing Center for Infectious Disease"/>
            <person name="Wu L."/>
            <person name="Ma J."/>
        </authorList>
    </citation>
    <scope>NUCLEOTIDE SEQUENCE [LARGE SCALE GENOMIC DNA]</scope>
    <source>
        <strain evidence="20 21">JCM 13581</strain>
    </source>
</reference>
<comment type="catalytic activity">
    <reaction evidence="16 17">
        <text>GTP + 4 H2O = 2,5-diamino-6-hydroxy-4-(5-phosphoribosylamino)-pyrimidine + formate + 2 phosphate + 3 H(+)</text>
        <dbReference type="Rhea" id="RHEA:23704"/>
        <dbReference type="ChEBI" id="CHEBI:15377"/>
        <dbReference type="ChEBI" id="CHEBI:15378"/>
        <dbReference type="ChEBI" id="CHEBI:15740"/>
        <dbReference type="ChEBI" id="CHEBI:37565"/>
        <dbReference type="ChEBI" id="CHEBI:43474"/>
        <dbReference type="ChEBI" id="CHEBI:58614"/>
        <dbReference type="EC" id="3.5.4.25"/>
    </reaction>
</comment>
<feature type="binding site" evidence="17">
    <location>
        <begin position="162"/>
        <end position="166"/>
    </location>
    <ligand>
        <name>D-ribulose 5-phosphate</name>
        <dbReference type="ChEBI" id="CHEBI:58121"/>
    </ligand>
</feature>
<dbReference type="PANTHER" id="PTHR21327">
    <property type="entry name" value="GTP CYCLOHYDROLASE II-RELATED"/>
    <property type="match status" value="1"/>
</dbReference>
<dbReference type="EC" id="4.1.99.12" evidence="17"/>
<protein>
    <recommendedName>
        <fullName evidence="17">Riboflavin biosynthesis protein RibBA</fullName>
    </recommendedName>
    <domain>
        <recommendedName>
            <fullName evidence="17">3,4-dihydroxy-2-butanone 4-phosphate synthase</fullName>
            <shortName evidence="17">DHBP synthase</shortName>
            <ecNumber evidence="17">4.1.99.12</ecNumber>
        </recommendedName>
    </domain>
    <domain>
        <recommendedName>
            <fullName evidence="17">GTP cyclohydrolase-2</fullName>
            <ecNumber evidence="17">3.5.4.25</ecNumber>
        </recommendedName>
        <alternativeName>
            <fullName evidence="17">GTP cyclohydrolase II</fullName>
        </alternativeName>
    </domain>
</protein>
<feature type="binding site" evidence="17">
    <location>
        <position position="48"/>
    </location>
    <ligand>
        <name>Mg(2+)</name>
        <dbReference type="ChEBI" id="CHEBI:18420"/>
        <label>2</label>
    </ligand>
</feature>
<proteinExistence type="inferred from homology"/>
<dbReference type="NCBIfam" id="TIGR00505">
    <property type="entry name" value="ribA"/>
    <property type="match status" value="1"/>
</dbReference>
<organism evidence="20 21">
    <name type="scientific">Streptomyces sodiiphilus</name>
    <dbReference type="NCBI Taxonomy" id="226217"/>
    <lineage>
        <taxon>Bacteria</taxon>
        <taxon>Bacillati</taxon>
        <taxon>Actinomycetota</taxon>
        <taxon>Actinomycetes</taxon>
        <taxon>Kitasatosporales</taxon>
        <taxon>Streptomycetaceae</taxon>
        <taxon>Streptomyces</taxon>
    </lineage>
</organism>
<feature type="binding site" evidence="17">
    <location>
        <position position="52"/>
    </location>
    <ligand>
        <name>D-ribulose 5-phosphate</name>
        <dbReference type="ChEBI" id="CHEBI:58121"/>
    </ligand>
</feature>
<feature type="region of interest" description="GTP cyclohydrolase II" evidence="17">
    <location>
        <begin position="228"/>
        <end position="438"/>
    </location>
</feature>
<evidence type="ECO:0000256" key="16">
    <source>
        <dbReference type="ARBA" id="ARBA00049295"/>
    </source>
</evidence>
<comment type="similarity">
    <text evidence="17">In the C-terminal section; belongs to the GTP cyclohydrolase II family.</text>
</comment>
<keyword evidence="9 17" id="KW-0378">Hydrolase</keyword>
<comment type="caution">
    <text evidence="20">The sequence shown here is derived from an EMBL/GenBank/DDBJ whole genome shotgun (WGS) entry which is preliminary data.</text>
</comment>
<feature type="binding site" evidence="17">
    <location>
        <position position="48"/>
    </location>
    <ligand>
        <name>Mg(2+)</name>
        <dbReference type="ChEBI" id="CHEBI:18420"/>
        <label>1</label>
    </ligand>
</feature>
<evidence type="ECO:0000256" key="6">
    <source>
        <dbReference type="ARBA" id="ARBA00022619"/>
    </source>
</evidence>
<dbReference type="NCBIfam" id="NF001591">
    <property type="entry name" value="PRK00393.1"/>
    <property type="match status" value="1"/>
</dbReference>
<feature type="binding site" evidence="17">
    <location>
        <position position="379"/>
    </location>
    <ligand>
        <name>GTP</name>
        <dbReference type="ChEBI" id="CHEBI:37565"/>
    </ligand>
</feature>
<evidence type="ECO:0000256" key="15">
    <source>
        <dbReference type="ARBA" id="ARBA00023268"/>
    </source>
</evidence>
<dbReference type="NCBIfam" id="NF006803">
    <property type="entry name" value="PRK09311.1"/>
    <property type="match status" value="1"/>
</dbReference>
<dbReference type="Proteomes" id="UP001501303">
    <property type="component" value="Unassembled WGS sequence"/>
</dbReference>
<evidence type="ECO:0000256" key="2">
    <source>
        <dbReference type="ARBA" id="ARBA00002284"/>
    </source>
</evidence>
<dbReference type="Pfam" id="PF00925">
    <property type="entry name" value="GTP_cyclohydro2"/>
    <property type="match status" value="1"/>
</dbReference>
<feature type="domain" description="GTP cyclohydrolase II" evidence="19">
    <location>
        <begin position="234"/>
        <end position="399"/>
    </location>
</feature>
<dbReference type="RefSeq" id="WP_344257766.1">
    <property type="nucleotide sequence ID" value="NZ_BAAAMJ010000001.1"/>
</dbReference>
<feature type="binding site" evidence="17">
    <location>
        <position position="344"/>
    </location>
    <ligand>
        <name>GTP</name>
        <dbReference type="ChEBI" id="CHEBI:37565"/>
    </ligand>
</feature>
<keyword evidence="14 17" id="KW-0456">Lyase</keyword>
<evidence type="ECO:0000256" key="5">
    <source>
        <dbReference type="ARBA" id="ARBA00005520"/>
    </source>
</evidence>
<feature type="active site" description="Proton acceptor; for GTP cyclohydrolase activity" evidence="17">
    <location>
        <position position="356"/>
    </location>
</feature>
<evidence type="ECO:0000256" key="12">
    <source>
        <dbReference type="ARBA" id="ARBA00023134"/>
    </source>
</evidence>
<dbReference type="InterPro" id="IPR000926">
    <property type="entry name" value="RibA"/>
</dbReference>
<evidence type="ECO:0000256" key="7">
    <source>
        <dbReference type="ARBA" id="ARBA00022723"/>
    </source>
</evidence>
<dbReference type="PIRSF" id="PIRSF001259">
    <property type="entry name" value="RibA"/>
    <property type="match status" value="1"/>
</dbReference>
<evidence type="ECO:0000256" key="1">
    <source>
        <dbReference type="ARBA" id="ARBA00000141"/>
    </source>
</evidence>
<evidence type="ECO:0000256" key="14">
    <source>
        <dbReference type="ARBA" id="ARBA00023239"/>
    </source>
</evidence>
<keyword evidence="6 17" id="KW-0686">Riboflavin biosynthesis</keyword>
<evidence type="ECO:0000256" key="17">
    <source>
        <dbReference type="HAMAP-Rule" id="MF_01283"/>
    </source>
</evidence>
<evidence type="ECO:0000256" key="8">
    <source>
        <dbReference type="ARBA" id="ARBA00022741"/>
    </source>
</evidence>
<dbReference type="HAMAP" id="MF_00180">
    <property type="entry name" value="RibB"/>
    <property type="match status" value="1"/>
</dbReference>
<dbReference type="HAMAP" id="MF_00179">
    <property type="entry name" value="RibA"/>
    <property type="match status" value="1"/>
</dbReference>
<keyword evidence="21" id="KW-1185">Reference proteome</keyword>
<dbReference type="HAMAP" id="MF_01283">
    <property type="entry name" value="RibBA"/>
    <property type="match status" value="1"/>
</dbReference>
<feature type="region of interest" description="DHBP synthase" evidence="17">
    <location>
        <begin position="1"/>
        <end position="223"/>
    </location>
</feature>
<evidence type="ECO:0000313" key="21">
    <source>
        <dbReference type="Proteomes" id="UP001501303"/>
    </source>
</evidence>
<feature type="region of interest" description="Disordered" evidence="18">
    <location>
        <begin position="1"/>
        <end position="20"/>
    </location>
</feature>
<feature type="binding site" evidence="17">
    <location>
        <position position="296"/>
    </location>
    <ligand>
        <name>Zn(2+)</name>
        <dbReference type="ChEBI" id="CHEBI:29105"/>
        <note>catalytic</note>
    </ligand>
</feature>
<comment type="cofactor">
    <cofactor evidence="17">
        <name>Mg(2+)</name>
        <dbReference type="ChEBI" id="CHEBI:18420"/>
    </cofactor>
    <cofactor evidence="17">
        <name>Mn(2+)</name>
        <dbReference type="ChEBI" id="CHEBI:29035"/>
    </cofactor>
    <text evidence="17">Binds 2 divalent metal cations per subunit. Magnesium or manganese.</text>
</comment>
<dbReference type="NCBIfam" id="TIGR00506">
    <property type="entry name" value="ribB"/>
    <property type="match status" value="1"/>
</dbReference>
<accession>A0ABN2NSD2</accession>
<dbReference type="Pfam" id="PF00926">
    <property type="entry name" value="DHBP_synthase"/>
    <property type="match status" value="1"/>
</dbReference>
<name>A0ABN2NSD2_9ACTN</name>
<evidence type="ECO:0000256" key="10">
    <source>
        <dbReference type="ARBA" id="ARBA00022833"/>
    </source>
</evidence>
<evidence type="ECO:0000259" key="19">
    <source>
        <dbReference type="Pfam" id="PF00925"/>
    </source>
</evidence>
<feature type="binding site" evidence="17">
    <location>
        <position position="186"/>
    </location>
    <ligand>
        <name>D-ribulose 5-phosphate</name>
        <dbReference type="ChEBI" id="CHEBI:58121"/>
    </ligand>
</feature>
<comment type="similarity">
    <text evidence="5 17">In the N-terminal section; belongs to the DHBP synthase family.</text>
</comment>
<comment type="cofactor">
    <cofactor evidence="17">
        <name>Zn(2+)</name>
        <dbReference type="ChEBI" id="CHEBI:29105"/>
    </cofactor>
    <text evidence="17">Binds 1 zinc ion per subunit.</text>
</comment>
<evidence type="ECO:0000256" key="4">
    <source>
        <dbReference type="ARBA" id="ARBA00004904"/>
    </source>
</evidence>
<keyword evidence="11 17" id="KW-0460">Magnesium</keyword>
<feature type="site" description="Essential for DHBP synthase activity" evidence="17">
    <location>
        <position position="148"/>
    </location>
</feature>
<dbReference type="PANTHER" id="PTHR21327:SF18">
    <property type="entry name" value="3,4-DIHYDROXY-2-BUTANONE 4-PHOSPHATE SYNTHASE"/>
    <property type="match status" value="1"/>
</dbReference>
<sequence>MTTAQHPPVLTPAPGGPPPEYTLDPVERAVADIAAGRPVVVVDDADRENEGDLIAAAELITPETVAFMMSECRGLICVPMEAADLDRLSLPQMVQDNTDAMGTAFTVSVDATARHGVGTGISAADRATTIRLLADPASAASDFGRPGHVFPLRARAGGVLTRNGHTEAGVDLARLAGLRPAAAIVEIAGEDGTMLRLPELVPFARKHGLAIISIEDLIAYRSTAAPSARPAVRREAATALPTVHGDFRAYGYRSTADGVEHIALVTGDIGDGRDVLVRVHSECLTGDVFGSRRCDCGNQLETSLRRISEAGRGVVVYLRGHEGRGIGLLSKLRAYELQERGRDTLDANLELGLPADARDYAAAAQILSDLEVRSVRLMTNNPDKTAALSAHGLLVTGREPMPVRAGEHNLRYLRTKRDRMGHDLPWLDAGQARAGAVR</sequence>
<keyword evidence="7 17" id="KW-0479">Metal-binding</keyword>
<evidence type="ECO:0000256" key="9">
    <source>
        <dbReference type="ARBA" id="ARBA00022801"/>
    </source>
</evidence>
<keyword evidence="13 17" id="KW-0464">Manganese</keyword>
<keyword evidence="15 17" id="KW-0511">Multifunctional enzyme</keyword>
<feature type="binding site" evidence="17">
    <location>
        <begin position="47"/>
        <end position="48"/>
    </location>
    <ligand>
        <name>D-ribulose 5-phosphate</name>
        <dbReference type="ChEBI" id="CHEBI:58121"/>
    </ligand>
</feature>
<gene>
    <name evidence="17" type="primary">ribBA</name>
    <name evidence="20" type="ORF">GCM10009716_00500</name>
</gene>
<dbReference type="Gene3D" id="3.40.50.10990">
    <property type="entry name" value="GTP cyclohydrolase II"/>
    <property type="match status" value="1"/>
</dbReference>
<dbReference type="InterPro" id="IPR000422">
    <property type="entry name" value="DHBP_synthase_RibB"/>
</dbReference>
<keyword evidence="12 17" id="KW-0342">GTP-binding</keyword>
<feature type="binding site" evidence="17">
    <location>
        <position position="384"/>
    </location>
    <ligand>
        <name>GTP</name>
        <dbReference type="ChEBI" id="CHEBI:37565"/>
    </ligand>
</feature>
<feature type="compositionally biased region" description="Pro residues" evidence="18">
    <location>
        <begin position="9"/>
        <end position="20"/>
    </location>
</feature>
<feature type="binding site" evidence="17">
    <location>
        <begin position="278"/>
        <end position="282"/>
    </location>
    <ligand>
        <name>GTP</name>
        <dbReference type="ChEBI" id="CHEBI:37565"/>
    </ligand>
</feature>
<feature type="binding site" evidence="17">
    <location>
        <position position="299"/>
    </location>
    <ligand>
        <name>GTP</name>
        <dbReference type="ChEBI" id="CHEBI:37565"/>
    </ligand>
</feature>
<feature type="binding site" evidence="17">
    <location>
        <position position="294"/>
    </location>
    <ligand>
        <name>Zn(2+)</name>
        <dbReference type="ChEBI" id="CHEBI:29105"/>
        <note>catalytic</note>
    </ligand>
</feature>
<evidence type="ECO:0000256" key="3">
    <source>
        <dbReference type="ARBA" id="ARBA00004853"/>
    </source>
</evidence>
<dbReference type="Gene3D" id="3.90.870.10">
    <property type="entry name" value="DHBP synthase"/>
    <property type="match status" value="1"/>
</dbReference>
<keyword evidence="10 17" id="KW-0862">Zinc</keyword>
<dbReference type="EC" id="3.5.4.25" evidence="17"/>
<dbReference type="SUPFAM" id="SSF55821">
    <property type="entry name" value="YrdC/RibB"/>
    <property type="match status" value="1"/>
</dbReference>
<feature type="binding site" evidence="17">
    <location>
        <position position="165"/>
    </location>
    <ligand>
        <name>Mg(2+)</name>
        <dbReference type="ChEBI" id="CHEBI:18420"/>
        <label>2</label>
    </ligand>
</feature>
<feature type="binding site" evidence="17">
    <location>
        <begin position="322"/>
        <end position="324"/>
    </location>
    <ligand>
        <name>GTP</name>
        <dbReference type="ChEBI" id="CHEBI:37565"/>
    </ligand>
</feature>